<dbReference type="Pfam" id="PF02557">
    <property type="entry name" value="VanY"/>
    <property type="match status" value="1"/>
</dbReference>
<dbReference type="PANTHER" id="PTHR21666">
    <property type="entry name" value="PEPTIDASE-RELATED"/>
    <property type="match status" value="1"/>
</dbReference>
<dbReference type="SUPFAM" id="SSF55166">
    <property type="entry name" value="Hedgehog/DD-peptidase"/>
    <property type="match status" value="1"/>
</dbReference>
<dbReference type="RefSeq" id="WP_167211452.1">
    <property type="nucleotide sequence ID" value="NZ_JAASRO010000001.1"/>
</dbReference>
<evidence type="ECO:0000256" key="3">
    <source>
        <dbReference type="ARBA" id="ARBA00022801"/>
    </source>
</evidence>
<keyword evidence="4" id="KW-0788">Thiol protease</keyword>
<gene>
    <name evidence="8" type="ORF">BJY22_005242</name>
</gene>
<evidence type="ECO:0000313" key="8">
    <source>
        <dbReference type="EMBL" id="NIK59525.1"/>
    </source>
</evidence>
<dbReference type="EMBL" id="JAASRO010000001">
    <property type="protein sequence ID" value="NIK59525.1"/>
    <property type="molecule type" value="Genomic_DNA"/>
</dbReference>
<dbReference type="InterPro" id="IPR009045">
    <property type="entry name" value="Zn_M74/Hedgehog-like"/>
</dbReference>
<evidence type="ECO:0000256" key="6">
    <source>
        <dbReference type="SAM" id="SignalP"/>
    </source>
</evidence>
<organism evidence="8 9">
    <name type="scientific">Kribbella shirazensis</name>
    <dbReference type="NCBI Taxonomy" id="1105143"/>
    <lineage>
        <taxon>Bacteria</taxon>
        <taxon>Bacillati</taxon>
        <taxon>Actinomycetota</taxon>
        <taxon>Actinomycetes</taxon>
        <taxon>Propionibacteriales</taxon>
        <taxon>Kribbellaceae</taxon>
        <taxon>Kribbella</taxon>
    </lineage>
</organism>
<feature type="coiled-coil region" evidence="5">
    <location>
        <begin position="41"/>
        <end position="89"/>
    </location>
</feature>
<evidence type="ECO:0000256" key="4">
    <source>
        <dbReference type="ARBA" id="ARBA00022807"/>
    </source>
</evidence>
<dbReference type="Pfam" id="PF00877">
    <property type="entry name" value="NLPC_P60"/>
    <property type="match status" value="1"/>
</dbReference>
<dbReference type="GO" id="GO:0008234">
    <property type="term" value="F:cysteine-type peptidase activity"/>
    <property type="evidence" value="ECO:0007669"/>
    <property type="project" value="UniProtKB-KW"/>
</dbReference>
<evidence type="ECO:0000256" key="5">
    <source>
        <dbReference type="SAM" id="Coils"/>
    </source>
</evidence>
<proteinExistence type="inferred from homology"/>
<keyword evidence="5" id="KW-0175">Coiled coil</keyword>
<comment type="similarity">
    <text evidence="1">Belongs to the peptidase C40 family.</text>
</comment>
<dbReference type="SUPFAM" id="SSF51261">
    <property type="entry name" value="Duplicated hybrid motif"/>
    <property type="match status" value="1"/>
</dbReference>
<dbReference type="CDD" id="cd14814">
    <property type="entry name" value="Peptidase_M15"/>
    <property type="match status" value="1"/>
</dbReference>
<comment type="caution">
    <text evidence="8">The sequence shown here is derived from an EMBL/GenBank/DDBJ whole genome shotgun (WGS) entry which is preliminary data.</text>
</comment>
<evidence type="ECO:0000313" key="9">
    <source>
        <dbReference type="Proteomes" id="UP000555407"/>
    </source>
</evidence>
<reference evidence="8 9" key="1">
    <citation type="submission" date="2020-03" db="EMBL/GenBank/DDBJ databases">
        <title>Sequencing the genomes of 1000 actinobacteria strains.</title>
        <authorList>
            <person name="Klenk H.-P."/>
        </authorList>
    </citation>
    <scope>NUCLEOTIDE SEQUENCE [LARGE SCALE GENOMIC DNA]</scope>
    <source>
        <strain evidence="8 9">DSM 45490</strain>
    </source>
</reference>
<feature type="chain" id="PRO_5031207260" description="NlpC/P60 domain-containing protein" evidence="6">
    <location>
        <begin position="28"/>
        <end position="710"/>
    </location>
</feature>
<dbReference type="InterPro" id="IPR016047">
    <property type="entry name" value="M23ase_b-sheet_dom"/>
</dbReference>
<dbReference type="InterPro" id="IPR006311">
    <property type="entry name" value="TAT_signal"/>
</dbReference>
<dbReference type="PANTHER" id="PTHR21666:SF270">
    <property type="entry name" value="MUREIN HYDROLASE ACTIVATOR ENVC"/>
    <property type="match status" value="1"/>
</dbReference>
<dbReference type="PROSITE" id="PS51935">
    <property type="entry name" value="NLPC_P60"/>
    <property type="match status" value="1"/>
</dbReference>
<evidence type="ECO:0000259" key="7">
    <source>
        <dbReference type="PROSITE" id="PS51935"/>
    </source>
</evidence>
<dbReference type="InterPro" id="IPR050570">
    <property type="entry name" value="Cell_wall_metabolism_enzyme"/>
</dbReference>
<sequence>MKLGRRRGLRFAALGTVLAAVAVPAYADPTPSTTTPPPASVTDVNRSLEQLQAEAAAVQADFAKATIAYTNALKQAQAAEAAAKKAEATAATSKGKADEERRRLGVITAQAYQLGIPTVMGTESMLWSLAPIAENLQEIADRQTAITQLGSTQVSQYQRAMAAESESHRLKADATSKRTVANEAAAKAQELSKQVQQKAADASAAMADQTADLDVASALSKQLQQARNQQAFARWQTYLTELAATKVTPPAAAVLKNPSKLPSGLAPLTRRGAAVPGVAAVTVAGRTVRVMSTETIRAVNQAFSLVGKPYGVAATGPDKYGCLGAARVAWQPYTTLPNLVGKVYPDYQAVPTAQVQPGDLLVMGSKSLGLVHIGIALDNGEMIAADESKGSVVVTTVPDNLFAVLRPTLGPPAKPQVAPVATSDAYAFRCGNTATSYDVGSGSWSWPLPDGAYEIGTPFGQSGSMWATGIHTGQDFPAAIGTTVRAVTSGVVRVERPAWAGNLVRIDHGNGLETLYAHLSRVDVTDGQQVKAGQQIGAVGTEGNSTGPHLHFEVRLGGDPVNPMPFLATGSASTGWGGFSNGLIPASKLCAIGSGHMLRCDAAAAYLKLAAAYRGQFGKSLCITDSYRSYGSQVSLYQRKPSLAALPGTSNHGWGVAVDLCGGIDKFNTTQYQWMKSHAPSYGWLHPAWADQGGNREEPWHWEFGNPASV</sequence>
<keyword evidence="9" id="KW-1185">Reference proteome</keyword>
<evidence type="ECO:0000256" key="1">
    <source>
        <dbReference type="ARBA" id="ARBA00007074"/>
    </source>
</evidence>
<keyword evidence="6" id="KW-0732">Signal</keyword>
<dbReference type="PROSITE" id="PS51318">
    <property type="entry name" value="TAT"/>
    <property type="match status" value="1"/>
</dbReference>
<protein>
    <recommendedName>
        <fullName evidence="7">NlpC/P60 domain-containing protein</fullName>
    </recommendedName>
</protein>
<dbReference type="InterPro" id="IPR011055">
    <property type="entry name" value="Dup_hybrid_motif"/>
</dbReference>
<dbReference type="InterPro" id="IPR003709">
    <property type="entry name" value="VanY-like_core_dom"/>
</dbReference>
<evidence type="ECO:0000256" key="2">
    <source>
        <dbReference type="ARBA" id="ARBA00022670"/>
    </source>
</evidence>
<name>A0A7X6A323_9ACTN</name>
<dbReference type="SUPFAM" id="SSF54001">
    <property type="entry name" value="Cysteine proteinases"/>
    <property type="match status" value="1"/>
</dbReference>
<dbReference type="Gene3D" id="3.90.1720.10">
    <property type="entry name" value="endopeptidase domain like (from Nostoc punctiforme)"/>
    <property type="match status" value="1"/>
</dbReference>
<dbReference type="AlphaFoldDB" id="A0A7X6A323"/>
<dbReference type="InterPro" id="IPR000064">
    <property type="entry name" value="NLP_P60_dom"/>
</dbReference>
<keyword evidence="3" id="KW-0378">Hydrolase</keyword>
<dbReference type="Proteomes" id="UP000555407">
    <property type="component" value="Unassembled WGS sequence"/>
</dbReference>
<dbReference type="GO" id="GO:0004222">
    <property type="term" value="F:metalloendopeptidase activity"/>
    <property type="evidence" value="ECO:0007669"/>
    <property type="project" value="TreeGrafter"/>
</dbReference>
<dbReference type="GO" id="GO:0006508">
    <property type="term" value="P:proteolysis"/>
    <property type="evidence" value="ECO:0007669"/>
    <property type="project" value="UniProtKB-KW"/>
</dbReference>
<dbReference type="Gene3D" id="3.30.1380.10">
    <property type="match status" value="1"/>
</dbReference>
<dbReference type="Gene3D" id="2.70.70.10">
    <property type="entry name" value="Glucose Permease (Domain IIA)"/>
    <property type="match status" value="1"/>
</dbReference>
<dbReference type="Pfam" id="PF01551">
    <property type="entry name" value="Peptidase_M23"/>
    <property type="match status" value="1"/>
</dbReference>
<feature type="domain" description="NlpC/P60" evidence="7">
    <location>
        <begin position="292"/>
        <end position="421"/>
    </location>
</feature>
<accession>A0A7X6A323</accession>
<dbReference type="InterPro" id="IPR038765">
    <property type="entry name" value="Papain-like_cys_pep_sf"/>
</dbReference>
<dbReference type="CDD" id="cd12797">
    <property type="entry name" value="M23_peptidase"/>
    <property type="match status" value="1"/>
</dbReference>
<feature type="signal peptide" evidence="6">
    <location>
        <begin position="1"/>
        <end position="27"/>
    </location>
</feature>
<keyword evidence="2" id="KW-0645">Protease</keyword>